<dbReference type="InterPro" id="IPR036271">
    <property type="entry name" value="Tet_transcr_reg_TetR-rel_C_sf"/>
</dbReference>
<dbReference type="Gene3D" id="1.10.10.60">
    <property type="entry name" value="Homeodomain-like"/>
    <property type="match status" value="1"/>
</dbReference>
<reference evidence="7 8" key="1">
    <citation type="submission" date="2018-07" db="EMBL/GenBank/DDBJ databases">
        <title>Genome sequence of Azospirillum sp. ATCC 49961.</title>
        <authorList>
            <person name="Sant'Anna F.H."/>
            <person name="Baldani J.I."/>
            <person name="Zilli J.E."/>
            <person name="Reis V.M."/>
            <person name="Hartmann A."/>
            <person name="Cruz L."/>
            <person name="de Souza E.M."/>
            <person name="de Oliveira Pedrosa F."/>
            <person name="Passaglia L.M.P."/>
        </authorList>
    </citation>
    <scope>NUCLEOTIDE SEQUENCE [LARGE SCALE GENOMIC DNA]</scope>
    <source>
        <strain evidence="7 8">ATCC 49961</strain>
    </source>
</reference>
<dbReference type="PANTHER" id="PTHR30055:SF234">
    <property type="entry name" value="HTH-TYPE TRANSCRIPTIONAL REGULATOR BETI"/>
    <property type="match status" value="1"/>
</dbReference>
<evidence type="ECO:0000256" key="5">
    <source>
        <dbReference type="SAM" id="MobiDB-lite"/>
    </source>
</evidence>
<dbReference type="Pfam" id="PF00440">
    <property type="entry name" value="TetR_N"/>
    <property type="match status" value="1"/>
</dbReference>
<feature type="region of interest" description="Disordered" evidence="5">
    <location>
        <begin position="215"/>
        <end position="234"/>
    </location>
</feature>
<dbReference type="GO" id="GO:0000976">
    <property type="term" value="F:transcription cis-regulatory region binding"/>
    <property type="evidence" value="ECO:0007669"/>
    <property type="project" value="TreeGrafter"/>
</dbReference>
<protein>
    <submittedName>
        <fullName evidence="7">TetR/AcrR family transcriptional regulator</fullName>
    </submittedName>
</protein>
<evidence type="ECO:0000256" key="3">
    <source>
        <dbReference type="ARBA" id="ARBA00023163"/>
    </source>
</evidence>
<dbReference type="Gene3D" id="1.10.357.10">
    <property type="entry name" value="Tetracycline Repressor, domain 2"/>
    <property type="match status" value="1"/>
</dbReference>
<dbReference type="SUPFAM" id="SSF46689">
    <property type="entry name" value="Homeodomain-like"/>
    <property type="match status" value="1"/>
</dbReference>
<dbReference type="SUPFAM" id="SSF48498">
    <property type="entry name" value="Tetracyclin repressor-like, C-terminal domain"/>
    <property type="match status" value="1"/>
</dbReference>
<dbReference type="RefSeq" id="WP_149466915.1">
    <property type="nucleotide sequence ID" value="NZ_QOKW01000001.1"/>
</dbReference>
<evidence type="ECO:0000313" key="7">
    <source>
        <dbReference type="EMBL" id="KAA0683934.1"/>
    </source>
</evidence>
<dbReference type="PROSITE" id="PS50977">
    <property type="entry name" value="HTH_TETR_2"/>
    <property type="match status" value="1"/>
</dbReference>
<keyword evidence="3" id="KW-0804">Transcription</keyword>
<feature type="DNA-binding region" description="H-T-H motif" evidence="4">
    <location>
        <begin position="40"/>
        <end position="59"/>
    </location>
</feature>
<evidence type="ECO:0000259" key="6">
    <source>
        <dbReference type="PROSITE" id="PS50977"/>
    </source>
</evidence>
<dbReference type="InterPro" id="IPR009057">
    <property type="entry name" value="Homeodomain-like_sf"/>
</dbReference>
<dbReference type="Pfam" id="PF16859">
    <property type="entry name" value="TetR_C_11"/>
    <property type="match status" value="1"/>
</dbReference>
<dbReference type="Proteomes" id="UP000480854">
    <property type="component" value="Unassembled WGS sequence"/>
</dbReference>
<keyword evidence="8" id="KW-1185">Reference proteome</keyword>
<dbReference type="InterPro" id="IPR011075">
    <property type="entry name" value="TetR_C"/>
</dbReference>
<dbReference type="InterPro" id="IPR050109">
    <property type="entry name" value="HTH-type_TetR-like_transc_reg"/>
</dbReference>
<feature type="region of interest" description="Disordered" evidence="5">
    <location>
        <begin position="1"/>
        <end position="20"/>
    </location>
</feature>
<evidence type="ECO:0000256" key="1">
    <source>
        <dbReference type="ARBA" id="ARBA00023015"/>
    </source>
</evidence>
<accession>A0A9W7NNN7</accession>
<dbReference type="AlphaFoldDB" id="A0A9W7NNN7"/>
<name>A0A9W7NNN7_9PROT</name>
<keyword evidence="1" id="KW-0805">Transcription regulation</keyword>
<dbReference type="InterPro" id="IPR001647">
    <property type="entry name" value="HTH_TetR"/>
</dbReference>
<dbReference type="EMBL" id="QOKW01000001">
    <property type="protein sequence ID" value="KAA0683934.1"/>
    <property type="molecule type" value="Genomic_DNA"/>
</dbReference>
<sequence length="234" mass="26499">MSDSSAHTPSRRSRRKEARPAEVIEAARDLFISRGFAATKLEHVARKAGVSVGLPYLYFENKEGLFKAVVRESILPQFQMGEDLLDNFTGSSEEFLRILAHGFWEMEQSPNAGLSKLVIAEAQNFPDLARFYMDEVVLRGRRFFARILRRGIERGEFRPMDADQMARVIAAPLSMLSLWNHSLRPFEPDPAAASAESYLDAYLDLVLNGLRAAHKDHQPSDHQPSDHPPKDHQQ</sequence>
<evidence type="ECO:0000313" key="8">
    <source>
        <dbReference type="Proteomes" id="UP000480854"/>
    </source>
</evidence>
<feature type="domain" description="HTH tetR-type" evidence="6">
    <location>
        <begin position="17"/>
        <end position="77"/>
    </location>
</feature>
<dbReference type="GO" id="GO:0003700">
    <property type="term" value="F:DNA-binding transcription factor activity"/>
    <property type="evidence" value="ECO:0007669"/>
    <property type="project" value="TreeGrafter"/>
</dbReference>
<dbReference type="OrthoDB" id="9803547at2"/>
<dbReference type="PRINTS" id="PR00455">
    <property type="entry name" value="HTHTETR"/>
</dbReference>
<evidence type="ECO:0000256" key="2">
    <source>
        <dbReference type="ARBA" id="ARBA00023125"/>
    </source>
</evidence>
<keyword evidence="2 4" id="KW-0238">DNA-binding</keyword>
<gene>
    <name evidence="7" type="ORF">DS843_00350</name>
</gene>
<comment type="caution">
    <text evidence="7">The sequence shown here is derived from an EMBL/GenBank/DDBJ whole genome shotgun (WGS) entry which is preliminary data.</text>
</comment>
<evidence type="ECO:0000256" key="4">
    <source>
        <dbReference type="PROSITE-ProRule" id="PRU00335"/>
    </source>
</evidence>
<dbReference type="PANTHER" id="PTHR30055">
    <property type="entry name" value="HTH-TYPE TRANSCRIPTIONAL REGULATOR RUTR"/>
    <property type="match status" value="1"/>
</dbReference>
<proteinExistence type="predicted"/>
<organism evidence="7 8">
    <name type="scientific">Roseomonas genomospecies 6</name>
    <dbReference type="NCBI Taxonomy" id="214106"/>
    <lineage>
        <taxon>Bacteria</taxon>
        <taxon>Pseudomonadati</taxon>
        <taxon>Pseudomonadota</taxon>
        <taxon>Alphaproteobacteria</taxon>
        <taxon>Acetobacterales</taxon>
        <taxon>Roseomonadaceae</taxon>
        <taxon>Roseomonas</taxon>
    </lineage>
</organism>